<dbReference type="GO" id="GO:0016491">
    <property type="term" value="F:oxidoreductase activity"/>
    <property type="evidence" value="ECO:0007669"/>
    <property type="project" value="InterPro"/>
</dbReference>
<dbReference type="InterPro" id="IPR050712">
    <property type="entry name" value="NAD(P)H-dep_reductase"/>
</dbReference>
<accession>A0A8J3NU33</accession>
<organism evidence="2 3">
    <name type="scientific">Catellatospora chokoriensis</name>
    <dbReference type="NCBI Taxonomy" id="310353"/>
    <lineage>
        <taxon>Bacteria</taxon>
        <taxon>Bacillati</taxon>
        <taxon>Actinomycetota</taxon>
        <taxon>Actinomycetes</taxon>
        <taxon>Micromonosporales</taxon>
        <taxon>Micromonosporaceae</taxon>
        <taxon>Catellatospora</taxon>
    </lineage>
</organism>
<name>A0A8J3NU33_9ACTN</name>
<feature type="domain" description="NADPH-dependent FMN reductase-like" evidence="1">
    <location>
        <begin position="5"/>
        <end position="147"/>
    </location>
</feature>
<dbReference type="Proteomes" id="UP000619293">
    <property type="component" value="Unassembled WGS sequence"/>
</dbReference>
<sequence>MTTYKVGYFIGSLSSTSVNRELSRVLIRLAPEELEFTEIPIGNLPLYSPDHDANYPPEAVALKDAIHRSQAILFVTPEYNRSIPGALKNAIDWASRPWGKNAFDHIPAAVIGASVGQIGTALAQQALRGVLSFCNARQMTAPEAYIQFNKTLFPGDGEVVDDAVRTFLADFMDEFRDHIVRVLSVLPRQGHGAQ</sequence>
<evidence type="ECO:0000259" key="1">
    <source>
        <dbReference type="Pfam" id="PF03358"/>
    </source>
</evidence>
<keyword evidence="3" id="KW-1185">Reference proteome</keyword>
<protein>
    <submittedName>
        <fullName evidence="2">FMN reductase</fullName>
    </submittedName>
</protein>
<dbReference type="InterPro" id="IPR029039">
    <property type="entry name" value="Flavoprotein-like_sf"/>
</dbReference>
<proteinExistence type="predicted"/>
<evidence type="ECO:0000313" key="2">
    <source>
        <dbReference type="EMBL" id="GIF92413.1"/>
    </source>
</evidence>
<dbReference type="AlphaFoldDB" id="A0A8J3NU33"/>
<dbReference type="SUPFAM" id="SSF52218">
    <property type="entry name" value="Flavoproteins"/>
    <property type="match status" value="1"/>
</dbReference>
<evidence type="ECO:0000313" key="3">
    <source>
        <dbReference type="Proteomes" id="UP000619293"/>
    </source>
</evidence>
<reference evidence="2 3" key="1">
    <citation type="submission" date="2021-01" db="EMBL/GenBank/DDBJ databases">
        <title>Whole genome shotgun sequence of Catellatospora chokoriensis NBRC 107358.</title>
        <authorList>
            <person name="Komaki H."/>
            <person name="Tamura T."/>
        </authorList>
    </citation>
    <scope>NUCLEOTIDE SEQUENCE [LARGE SCALE GENOMIC DNA]</scope>
    <source>
        <strain evidence="2 3">NBRC 107358</strain>
    </source>
</reference>
<dbReference type="RefSeq" id="WP_191838280.1">
    <property type="nucleotide sequence ID" value="NZ_BAAALB010000003.1"/>
</dbReference>
<dbReference type="PANTHER" id="PTHR30543">
    <property type="entry name" value="CHROMATE REDUCTASE"/>
    <property type="match status" value="1"/>
</dbReference>
<dbReference type="GO" id="GO:0005829">
    <property type="term" value="C:cytosol"/>
    <property type="evidence" value="ECO:0007669"/>
    <property type="project" value="TreeGrafter"/>
</dbReference>
<dbReference type="InterPro" id="IPR005025">
    <property type="entry name" value="FMN_Rdtase-like_dom"/>
</dbReference>
<dbReference type="EMBL" id="BONG01000045">
    <property type="protein sequence ID" value="GIF92413.1"/>
    <property type="molecule type" value="Genomic_DNA"/>
</dbReference>
<gene>
    <name evidence="2" type="ORF">Cch02nite_58570</name>
</gene>
<dbReference type="Gene3D" id="3.40.50.360">
    <property type="match status" value="1"/>
</dbReference>
<dbReference type="Pfam" id="PF03358">
    <property type="entry name" value="FMN_red"/>
    <property type="match status" value="1"/>
</dbReference>
<dbReference type="GO" id="GO:0010181">
    <property type="term" value="F:FMN binding"/>
    <property type="evidence" value="ECO:0007669"/>
    <property type="project" value="TreeGrafter"/>
</dbReference>
<comment type="caution">
    <text evidence="2">The sequence shown here is derived from an EMBL/GenBank/DDBJ whole genome shotgun (WGS) entry which is preliminary data.</text>
</comment>
<dbReference type="PANTHER" id="PTHR30543:SF21">
    <property type="entry name" value="NAD(P)H-DEPENDENT FMN REDUCTASE LOT6"/>
    <property type="match status" value="1"/>
</dbReference>